<gene>
    <name evidence="9" type="ORF">KIW84_043458</name>
</gene>
<dbReference type="Gramene" id="Psat04G0345800-T1">
    <property type="protein sequence ID" value="KAI5419291.1"/>
    <property type="gene ID" value="KIW84_043458"/>
</dbReference>
<dbReference type="PANTHER" id="PTHR46083:SF3">
    <property type="entry name" value="UDP-GLYCOSYLTRANSFERASE SUPERFAMILY PROTEIN"/>
    <property type="match status" value="1"/>
</dbReference>
<dbReference type="PANTHER" id="PTHR46083">
    <property type="match status" value="1"/>
</dbReference>
<organism evidence="9 10">
    <name type="scientific">Pisum sativum</name>
    <name type="common">Garden pea</name>
    <name type="synonym">Lathyrus oleraceus</name>
    <dbReference type="NCBI Taxonomy" id="3888"/>
    <lineage>
        <taxon>Eukaryota</taxon>
        <taxon>Viridiplantae</taxon>
        <taxon>Streptophyta</taxon>
        <taxon>Embryophyta</taxon>
        <taxon>Tracheophyta</taxon>
        <taxon>Spermatophyta</taxon>
        <taxon>Magnoliopsida</taxon>
        <taxon>eudicotyledons</taxon>
        <taxon>Gunneridae</taxon>
        <taxon>Pentapetalae</taxon>
        <taxon>rosids</taxon>
        <taxon>fabids</taxon>
        <taxon>Fabales</taxon>
        <taxon>Fabaceae</taxon>
        <taxon>Papilionoideae</taxon>
        <taxon>50 kb inversion clade</taxon>
        <taxon>NPAAA clade</taxon>
        <taxon>Hologalegina</taxon>
        <taxon>IRL clade</taxon>
        <taxon>Fabeae</taxon>
        <taxon>Lathyrus</taxon>
    </lineage>
</organism>
<dbReference type="EMBL" id="JAMSHJ010000004">
    <property type="protein sequence ID" value="KAI5419291.1"/>
    <property type="molecule type" value="Genomic_DNA"/>
</dbReference>
<feature type="non-terminal residue" evidence="9">
    <location>
        <position position="1"/>
    </location>
</feature>
<sequence>GKLIKIMAAWFNSIMPNLGIPSSFLPKPISLPPLSSFRSHFHLSLFTFFQVTLSYLSLSTFKHNLTYSSCFVFRNNGDVNNNLHDQRLETNKNEDLSKSLSDDEKNVKQDNIWQLFREAQQNILYLNNQRLGAIEELNKTNKEKQFLFDKIRKLEAEKKEGTDKLSTCSELLLRIDSMVLGRVISPAEASDFRSLVLNHKVSVVDVFNLVSHKSDSELLRELRHFSDQSKTRSFHIIHICTEMAPLVHRGSVASYVTGISRALQRKGHLVEVILPKYACLDLDQVQGLREVKGEAYSYFNGQLHGNKIWNGVVYGIGVTLIEPLNYSSFFNREMIYGYPDDFERFSYFCRASLDYIVKCGKQPDVLHLHNWETAIVGPLFWDIFFNKGLGGTRILLTCHDFNSQGIEQPNKLALCGLDPSNLHQHDRLQDNTNTQFVNILKGGVVYSNRVVIMSSIHPKHTIVRNLSHELEPTLNVHRDKLVVAPYGFEKSTWDPSRDYFLPENFNAENMNGKAICKVALLQQLGLSEHSSSILVGCNFSEGTDIDVKKMKDIVLNAKQKDVQLILMNTSEKQVLNQALESLQKQLKDDDNIKFVGAYDEVLSHLIFAGSDIILCRSFLDPSDETPLKALRYGTAPIAVGTHTHINRVIPFDRNLMNHDQEATKYSKIINNTFGNMSLGLAIDEIRSNPSTWKRRIVEAMSHDLSWDGECYEVHLAAYSAIKNM</sequence>
<dbReference type="Proteomes" id="UP001058974">
    <property type="component" value="Chromosome 4"/>
</dbReference>
<proteinExistence type="predicted"/>
<dbReference type="EC" id="2.4.1.21" evidence="3"/>
<dbReference type="GO" id="GO:0019252">
    <property type="term" value="P:starch biosynthetic process"/>
    <property type="evidence" value="ECO:0007669"/>
    <property type="project" value="UniProtKB-KW"/>
</dbReference>
<evidence type="ECO:0000313" key="10">
    <source>
        <dbReference type="Proteomes" id="UP001058974"/>
    </source>
</evidence>
<keyword evidence="6" id="KW-0750">Starch biosynthesis</keyword>
<reference evidence="9 10" key="1">
    <citation type="journal article" date="2022" name="Nat. Genet.">
        <title>Improved pea reference genome and pan-genome highlight genomic features and evolutionary characteristics.</title>
        <authorList>
            <person name="Yang T."/>
            <person name="Liu R."/>
            <person name="Luo Y."/>
            <person name="Hu S."/>
            <person name="Wang D."/>
            <person name="Wang C."/>
            <person name="Pandey M.K."/>
            <person name="Ge S."/>
            <person name="Xu Q."/>
            <person name="Li N."/>
            <person name="Li G."/>
            <person name="Huang Y."/>
            <person name="Saxena R.K."/>
            <person name="Ji Y."/>
            <person name="Li M."/>
            <person name="Yan X."/>
            <person name="He Y."/>
            <person name="Liu Y."/>
            <person name="Wang X."/>
            <person name="Xiang C."/>
            <person name="Varshney R.K."/>
            <person name="Ding H."/>
            <person name="Gao S."/>
            <person name="Zong X."/>
        </authorList>
    </citation>
    <scope>NUCLEOTIDE SEQUENCE [LARGE SCALE GENOMIC DNA]</scope>
    <source>
        <strain evidence="9 10">cv. Zhongwan 6</strain>
    </source>
</reference>
<keyword evidence="10" id="KW-1185">Reference proteome</keyword>
<keyword evidence="4" id="KW-0328">Glycosyltransferase</keyword>
<protein>
    <recommendedName>
        <fullName evidence="3">starch synthase</fullName>
        <ecNumber evidence="3">2.4.1.21</ecNumber>
    </recommendedName>
</protein>
<comment type="catalytic activity">
    <reaction evidence="1">
        <text>[(1-&gt;4)-alpha-D-glucosyl](n) + ADP-alpha-D-glucose = [(1-&gt;4)-alpha-D-glucosyl](n+1) + ADP + H(+)</text>
        <dbReference type="Rhea" id="RHEA:18189"/>
        <dbReference type="Rhea" id="RHEA-COMP:9584"/>
        <dbReference type="Rhea" id="RHEA-COMP:9587"/>
        <dbReference type="ChEBI" id="CHEBI:15378"/>
        <dbReference type="ChEBI" id="CHEBI:15444"/>
        <dbReference type="ChEBI" id="CHEBI:57498"/>
        <dbReference type="ChEBI" id="CHEBI:456216"/>
        <dbReference type="EC" id="2.4.1.21"/>
    </reaction>
</comment>
<dbReference type="SUPFAM" id="SSF53756">
    <property type="entry name" value="UDP-Glycosyltransferase/glycogen phosphorylase"/>
    <property type="match status" value="1"/>
</dbReference>
<name>A0A9D4XDW8_PEA</name>
<comment type="pathway">
    <text evidence="2">Glycan biosynthesis; starch biosynthesis.</text>
</comment>
<feature type="domain" description="Starch synthase catalytic" evidence="8">
    <location>
        <begin position="235"/>
        <end position="457"/>
    </location>
</feature>
<dbReference type="AlphaFoldDB" id="A0A9D4XDW8"/>
<evidence type="ECO:0000256" key="6">
    <source>
        <dbReference type="ARBA" id="ARBA00022922"/>
    </source>
</evidence>
<evidence type="ECO:0000256" key="5">
    <source>
        <dbReference type="ARBA" id="ARBA00022679"/>
    </source>
</evidence>
<dbReference type="Pfam" id="PF08323">
    <property type="entry name" value="Glyco_transf_5"/>
    <property type="match status" value="1"/>
</dbReference>
<feature type="region of interest" description="Disordered" evidence="7">
    <location>
        <begin position="84"/>
        <end position="103"/>
    </location>
</feature>
<accession>A0A9D4XDW8</accession>
<evidence type="ECO:0000259" key="8">
    <source>
        <dbReference type="Pfam" id="PF08323"/>
    </source>
</evidence>
<dbReference type="InterPro" id="IPR013534">
    <property type="entry name" value="Starch_synth_cat_dom"/>
</dbReference>
<evidence type="ECO:0000313" key="9">
    <source>
        <dbReference type="EMBL" id="KAI5419291.1"/>
    </source>
</evidence>
<evidence type="ECO:0000256" key="3">
    <source>
        <dbReference type="ARBA" id="ARBA00012588"/>
    </source>
</evidence>
<comment type="caution">
    <text evidence="9">The sequence shown here is derived from an EMBL/GenBank/DDBJ whole genome shotgun (WGS) entry which is preliminary data.</text>
</comment>
<evidence type="ECO:0000256" key="2">
    <source>
        <dbReference type="ARBA" id="ARBA00004727"/>
    </source>
</evidence>
<dbReference type="Gene3D" id="3.40.50.2000">
    <property type="entry name" value="Glycogen Phosphorylase B"/>
    <property type="match status" value="2"/>
</dbReference>
<evidence type="ECO:0000256" key="4">
    <source>
        <dbReference type="ARBA" id="ARBA00022676"/>
    </source>
</evidence>
<keyword evidence="5" id="KW-0808">Transferase</keyword>
<evidence type="ECO:0000256" key="1">
    <source>
        <dbReference type="ARBA" id="ARBA00001478"/>
    </source>
</evidence>
<dbReference type="GO" id="GO:0009011">
    <property type="term" value="F:alpha-1,4-glucan glucosyltransferase (ADP-glucose donor) activity"/>
    <property type="evidence" value="ECO:0007669"/>
    <property type="project" value="UniProtKB-EC"/>
</dbReference>
<evidence type="ECO:0000256" key="7">
    <source>
        <dbReference type="SAM" id="MobiDB-lite"/>
    </source>
</evidence>